<proteinExistence type="predicted"/>
<gene>
    <name evidence="1" type="ORF">NQF78_08555</name>
</gene>
<dbReference type="RefSeq" id="WP_267798726.1">
    <property type="nucleotide sequence ID" value="NZ_JANIGP010000004.1"/>
</dbReference>
<dbReference type="EMBL" id="JANIGP010000004">
    <property type="protein sequence ID" value="MCY0108358.1"/>
    <property type="molecule type" value="Genomic_DNA"/>
</dbReference>
<evidence type="ECO:0000313" key="2">
    <source>
        <dbReference type="Proteomes" id="UP001207830"/>
    </source>
</evidence>
<reference evidence="1 2" key="1">
    <citation type="submission" date="2022-07" db="EMBL/GenBank/DDBJ databases">
        <title>Characterization of plant growth promoting rhizobacteria (PGPR) for use as bioinoculants in agriculture.</title>
        <authorList>
            <person name="Hassen A.I."/>
            <person name="Pierneef R."/>
        </authorList>
    </citation>
    <scope>NUCLEOTIDE SEQUENCE [LARGE SCALE GENOMIC DNA]</scope>
    <source>
        <strain evidence="1 2">SARCC-3054</strain>
    </source>
</reference>
<organism evidence="1 2">
    <name type="scientific">Pseudomonas monsensis</name>
    <dbReference type="NCBI Taxonomy" id="2745509"/>
    <lineage>
        <taxon>Bacteria</taxon>
        <taxon>Pseudomonadati</taxon>
        <taxon>Pseudomonadota</taxon>
        <taxon>Gammaproteobacteria</taxon>
        <taxon>Pseudomonadales</taxon>
        <taxon>Pseudomonadaceae</taxon>
        <taxon>Pseudomonas</taxon>
    </lineage>
</organism>
<evidence type="ECO:0000313" key="1">
    <source>
        <dbReference type="EMBL" id="MCY0108358.1"/>
    </source>
</evidence>
<accession>A0ABT3YT06</accession>
<protein>
    <submittedName>
        <fullName evidence="1">Uncharacterized protein</fullName>
    </submittedName>
</protein>
<keyword evidence="2" id="KW-1185">Reference proteome</keyword>
<name>A0ABT3YT06_9PSED</name>
<comment type="caution">
    <text evidence="1">The sequence shown here is derived from an EMBL/GenBank/DDBJ whole genome shotgun (WGS) entry which is preliminary data.</text>
</comment>
<sequence>MYRHELAQPAFCAVEKTHLKLPEQRFLTHADNADLPYADIGRRSVVLVHFEQVS</sequence>
<dbReference type="Proteomes" id="UP001207830">
    <property type="component" value="Unassembled WGS sequence"/>
</dbReference>